<evidence type="ECO:0000313" key="2">
    <source>
        <dbReference type="EMBL" id="NDV13223.1"/>
    </source>
</evidence>
<dbReference type="AlphaFoldDB" id="A0A6B2KT66"/>
<gene>
    <name evidence="1" type="primary">ubiV</name>
    <name evidence="2" type="ORF">GZH52_10535</name>
</gene>
<keyword evidence="1" id="KW-0831">Ubiquinone biosynthesis</keyword>
<evidence type="ECO:0000256" key="1">
    <source>
        <dbReference type="HAMAP-Rule" id="MF_02233"/>
    </source>
</evidence>
<dbReference type="PANTHER" id="PTHR30217">
    <property type="entry name" value="PEPTIDASE U32 FAMILY"/>
    <property type="match status" value="1"/>
</dbReference>
<dbReference type="PANTHER" id="PTHR30217:SF11">
    <property type="entry name" value="UBIQUINONE BIOSYNTHESIS PROTEIN UBIV"/>
    <property type="match status" value="1"/>
</dbReference>
<feature type="binding site" evidence="1">
    <location>
        <position position="193"/>
    </location>
    <ligand>
        <name>[4Fe-4S] cluster</name>
        <dbReference type="ChEBI" id="CHEBI:49883"/>
    </ligand>
</feature>
<sequence>MNLKLTLGPSLFFWPRETVYAFYEEAATWPLDTIYLGEAVCSRRQQLRTSDWIDLAHKLADAGHDVVLSCQALTESESDLKRLRRVVGNGRVRVETNDLGAVHLASSAGVPFVAGCHSNIYNVDTLALMASMGAVGWVPPVEMDRDTLAAILAECRARALPLETELFAWGRLPLALSARCFTARHYNLKKDDCQFKCLEHADGARLSTREGKGFLTVNGIQTMSDGCHALLPHLTDIAAIGVSAVRVSPQATGTAEVVAAFRRAIAGSAVDMDSLPRPDGACLVDGYWRGEAGINPIGEHHHACA</sequence>
<reference evidence="2 3" key="1">
    <citation type="submission" date="2020-02" db="EMBL/GenBank/DDBJ databases">
        <authorList>
            <person name="Yang Z."/>
        </authorList>
    </citation>
    <scope>NUCLEOTIDE SEQUENCE [LARGE SCALE GENOMIC DNA]</scope>
    <source>
        <strain evidence="2 3">HX-7-9</strain>
    </source>
</reference>
<dbReference type="Proteomes" id="UP000482578">
    <property type="component" value="Unassembled WGS sequence"/>
</dbReference>
<dbReference type="GO" id="GO:0051539">
    <property type="term" value="F:4 iron, 4 sulfur cluster binding"/>
    <property type="evidence" value="ECO:0007669"/>
    <property type="project" value="UniProtKB-UniRule"/>
</dbReference>
<dbReference type="InterPro" id="IPR001539">
    <property type="entry name" value="Peptidase_U32"/>
</dbReference>
<evidence type="ECO:0000313" key="3">
    <source>
        <dbReference type="Proteomes" id="UP000482578"/>
    </source>
</evidence>
<dbReference type="NCBIfam" id="NF011991">
    <property type="entry name" value="PRK15447.1"/>
    <property type="match status" value="1"/>
</dbReference>
<comment type="caution">
    <text evidence="2">The sequence shown here is derived from an EMBL/GenBank/DDBJ whole genome shotgun (WGS) entry which is preliminary data.</text>
</comment>
<keyword evidence="1" id="KW-0411">Iron-sulfur</keyword>
<comment type="cofactor">
    <cofactor evidence="1">
        <name>[4Fe-4S] cluster</name>
        <dbReference type="ChEBI" id="CHEBI:49883"/>
    </cofactor>
</comment>
<dbReference type="InterPro" id="IPR051454">
    <property type="entry name" value="RNA/ubiquinone_mod_enzymes"/>
</dbReference>
<dbReference type="HAMAP" id="MF_02233">
    <property type="entry name" value="UbiV"/>
    <property type="match status" value="1"/>
</dbReference>
<keyword evidence="1" id="KW-0004">4Fe-4S</keyword>
<dbReference type="Pfam" id="PF01136">
    <property type="entry name" value="Peptidase_U32"/>
    <property type="match status" value="1"/>
</dbReference>
<name>A0A6B2KT66_9NEIS</name>
<keyword evidence="3" id="KW-1185">Reference proteome</keyword>
<organism evidence="2 3">
    <name type="scientific">Crenobacter caeni</name>
    <dbReference type="NCBI Taxonomy" id="2705474"/>
    <lineage>
        <taxon>Bacteria</taxon>
        <taxon>Pseudomonadati</taxon>
        <taxon>Pseudomonadota</taxon>
        <taxon>Betaproteobacteria</taxon>
        <taxon>Neisseriales</taxon>
        <taxon>Neisseriaceae</taxon>
        <taxon>Crenobacter</taxon>
    </lineage>
</organism>
<comment type="similarity">
    <text evidence="1">Belongs to the peptidase U32 family. UbiV subfamily.</text>
</comment>
<dbReference type="GO" id="GO:0046872">
    <property type="term" value="F:metal ion binding"/>
    <property type="evidence" value="ECO:0007669"/>
    <property type="project" value="UniProtKB-KW"/>
</dbReference>
<proteinExistence type="inferred from homology"/>
<comment type="function">
    <text evidence="1">Required for O(2)-independent ubiquinone (coenzyme Q) biosynthesis. Together with UbiU, is essential for the C6-hydroxylation reaction in the oxygen-independent ubiquinone biosynthesis pathway.</text>
</comment>
<accession>A0A6B2KT66</accession>
<keyword evidence="1" id="KW-0408">Iron</keyword>
<dbReference type="GO" id="GO:0006744">
    <property type="term" value="P:ubiquinone biosynthetic process"/>
    <property type="evidence" value="ECO:0007669"/>
    <property type="project" value="UniProtKB-UniRule"/>
</dbReference>
<feature type="binding site" evidence="1">
    <location>
        <position position="197"/>
    </location>
    <ligand>
        <name>[4Fe-4S] cluster</name>
        <dbReference type="ChEBI" id="CHEBI:49883"/>
    </ligand>
</feature>
<comment type="pathway">
    <text evidence="1">Cofactor biosynthesis; ubiquinone biosynthesis.</text>
</comment>
<feature type="binding site" evidence="1">
    <location>
        <position position="180"/>
    </location>
    <ligand>
        <name>[4Fe-4S] cluster</name>
        <dbReference type="ChEBI" id="CHEBI:49883"/>
    </ligand>
</feature>
<comment type="subunit">
    <text evidence="1">Forms a heterodimer with UbiU.</text>
</comment>
<dbReference type="InterPro" id="IPR043693">
    <property type="entry name" value="UbiV"/>
</dbReference>
<dbReference type="UniPathway" id="UPA00232"/>
<feature type="binding site" evidence="1">
    <location>
        <position position="41"/>
    </location>
    <ligand>
        <name>[4Fe-4S] cluster</name>
        <dbReference type="ChEBI" id="CHEBI:49883"/>
    </ligand>
</feature>
<dbReference type="EMBL" id="JAAGAA010000009">
    <property type="protein sequence ID" value="NDV13223.1"/>
    <property type="molecule type" value="Genomic_DNA"/>
</dbReference>
<protein>
    <recommendedName>
        <fullName evidence="1">Ubiquinone biosynthesis protein UbiV</fullName>
    </recommendedName>
</protein>
<keyword evidence="1" id="KW-0479">Metal-binding</keyword>